<protein>
    <submittedName>
        <fullName evidence="1">Uncharacterized protein</fullName>
    </submittedName>
</protein>
<accession>X1NYX3</accession>
<dbReference type="AlphaFoldDB" id="X1NYX3"/>
<evidence type="ECO:0000313" key="1">
    <source>
        <dbReference type="EMBL" id="GAI48818.1"/>
    </source>
</evidence>
<gene>
    <name evidence="1" type="ORF">S06H3_59373</name>
</gene>
<organism evidence="1">
    <name type="scientific">marine sediment metagenome</name>
    <dbReference type="NCBI Taxonomy" id="412755"/>
    <lineage>
        <taxon>unclassified sequences</taxon>
        <taxon>metagenomes</taxon>
        <taxon>ecological metagenomes</taxon>
    </lineage>
</organism>
<dbReference type="EMBL" id="BARV01038570">
    <property type="protein sequence ID" value="GAI48818.1"/>
    <property type="molecule type" value="Genomic_DNA"/>
</dbReference>
<name>X1NYX3_9ZZZZ</name>
<sequence length="30" mass="3570">VSKKNLKSELKSKNKKRNSYLVSRESYLEI</sequence>
<reference evidence="1" key="1">
    <citation type="journal article" date="2014" name="Front. Microbiol.">
        <title>High frequency of phylogenetically diverse reductive dehalogenase-homologous genes in deep subseafloor sedimentary metagenomes.</title>
        <authorList>
            <person name="Kawai M."/>
            <person name="Futagami T."/>
            <person name="Toyoda A."/>
            <person name="Takaki Y."/>
            <person name="Nishi S."/>
            <person name="Hori S."/>
            <person name="Arai W."/>
            <person name="Tsubouchi T."/>
            <person name="Morono Y."/>
            <person name="Uchiyama I."/>
            <person name="Ito T."/>
            <person name="Fujiyama A."/>
            <person name="Inagaki F."/>
            <person name="Takami H."/>
        </authorList>
    </citation>
    <scope>NUCLEOTIDE SEQUENCE</scope>
    <source>
        <strain evidence="1">Expedition CK06-06</strain>
    </source>
</reference>
<comment type="caution">
    <text evidence="1">The sequence shown here is derived from an EMBL/GenBank/DDBJ whole genome shotgun (WGS) entry which is preliminary data.</text>
</comment>
<feature type="non-terminal residue" evidence="1">
    <location>
        <position position="1"/>
    </location>
</feature>
<proteinExistence type="predicted"/>